<dbReference type="Gene3D" id="3.90.70.10">
    <property type="entry name" value="Cysteine proteinases"/>
    <property type="match status" value="1"/>
</dbReference>
<feature type="non-terminal residue" evidence="2">
    <location>
        <position position="382"/>
    </location>
</feature>
<dbReference type="AlphaFoldDB" id="A0A3R7BWP5"/>
<name>A0A3R7BWP5_APHAT</name>
<dbReference type="PANTHER" id="PTHR24006">
    <property type="entry name" value="UBIQUITIN CARBOXYL-TERMINAL HYDROLASE"/>
    <property type="match status" value="1"/>
</dbReference>
<protein>
    <recommendedName>
        <fullName evidence="1">USP domain-containing protein</fullName>
    </recommendedName>
</protein>
<reference evidence="2 3" key="1">
    <citation type="submission" date="2018-08" db="EMBL/GenBank/DDBJ databases">
        <title>Aphanomyces genome sequencing and annotation.</title>
        <authorList>
            <person name="Minardi D."/>
            <person name="Oidtmann B."/>
            <person name="Van Der Giezen M."/>
            <person name="Studholme D.J."/>
        </authorList>
    </citation>
    <scope>NUCLEOTIDE SEQUENCE [LARGE SCALE GENOMIC DNA]</scope>
    <source>
        <strain evidence="2 3">FDL457</strain>
    </source>
</reference>
<dbReference type="EMBL" id="QUTF01017021">
    <property type="protein sequence ID" value="RHZ05299.1"/>
    <property type="molecule type" value="Genomic_DNA"/>
</dbReference>
<dbReference type="SUPFAM" id="SSF52058">
    <property type="entry name" value="L domain-like"/>
    <property type="match status" value="1"/>
</dbReference>
<dbReference type="InterPro" id="IPR018200">
    <property type="entry name" value="USP_CS"/>
</dbReference>
<dbReference type="Pfam" id="PF00443">
    <property type="entry name" value="UCH"/>
    <property type="match status" value="1"/>
</dbReference>
<dbReference type="GO" id="GO:0016579">
    <property type="term" value="P:protein deubiquitination"/>
    <property type="evidence" value="ECO:0007669"/>
    <property type="project" value="InterPro"/>
</dbReference>
<comment type="caution">
    <text evidence="2">The sequence shown here is derived from an EMBL/GenBank/DDBJ whole genome shotgun (WGS) entry which is preliminary data.</text>
</comment>
<organism evidence="2 3">
    <name type="scientific">Aphanomyces astaci</name>
    <name type="common">Crayfish plague agent</name>
    <dbReference type="NCBI Taxonomy" id="112090"/>
    <lineage>
        <taxon>Eukaryota</taxon>
        <taxon>Sar</taxon>
        <taxon>Stramenopiles</taxon>
        <taxon>Oomycota</taxon>
        <taxon>Saprolegniomycetes</taxon>
        <taxon>Saprolegniales</taxon>
        <taxon>Verrucalvaceae</taxon>
        <taxon>Aphanomyces</taxon>
    </lineage>
</organism>
<evidence type="ECO:0000313" key="2">
    <source>
        <dbReference type="EMBL" id="RHZ05299.1"/>
    </source>
</evidence>
<dbReference type="InterPro" id="IPR028889">
    <property type="entry name" value="USP"/>
</dbReference>
<dbReference type="InterPro" id="IPR038765">
    <property type="entry name" value="Papain-like_cys_pep_sf"/>
</dbReference>
<dbReference type="InterPro" id="IPR032675">
    <property type="entry name" value="LRR_dom_sf"/>
</dbReference>
<accession>A0A3R7BWP5</accession>
<dbReference type="InterPro" id="IPR050164">
    <property type="entry name" value="Peptidase_C19"/>
</dbReference>
<sequence>MLHRFGSVKTLGGDFTCSGCHRRTESRVHSVVVTPPAHLILTFKRMYYDWKVQKTCKSLHDVSFPAVLTLPALSPADAATLAVDDDTTPEGRRTYGLYGVLVHSGLSANSGHYYSFGRSSASNQLHLEDDPTAPWIQFNDSNVRPTTWNDLHATIESSVSDSVYLLFYKRLEHIVRLHDEYHLSASHEDKEEDESKLDEEAMLLAKAMALSMSTQDTSPRRVHTVSQDKSLDSLDPIRSFPHVMFVNVSKNSLTDVSDALAALEFLVSVNLSENQLTTVPKFNHAFLKDVDLSKNQLTSLQDAEGKSIVALKLNGSNQLTSVDGLANLTALKSVELARNHIDAISLATDMPNVDHVSENKLTTLVGLEAFPNLASLSVDLNQ</sequence>
<dbReference type="InterPro" id="IPR001394">
    <property type="entry name" value="Peptidase_C19_UCH"/>
</dbReference>
<evidence type="ECO:0000313" key="3">
    <source>
        <dbReference type="Proteomes" id="UP000286510"/>
    </source>
</evidence>
<dbReference type="Gene3D" id="3.80.10.10">
    <property type="entry name" value="Ribonuclease Inhibitor"/>
    <property type="match status" value="1"/>
</dbReference>
<dbReference type="PROSITE" id="PS50235">
    <property type="entry name" value="USP_3"/>
    <property type="match status" value="1"/>
</dbReference>
<dbReference type="GO" id="GO:0004843">
    <property type="term" value="F:cysteine-type deubiquitinase activity"/>
    <property type="evidence" value="ECO:0007669"/>
    <property type="project" value="InterPro"/>
</dbReference>
<feature type="domain" description="USP" evidence="1">
    <location>
        <begin position="1"/>
        <end position="171"/>
    </location>
</feature>
<dbReference type="GO" id="GO:0005829">
    <property type="term" value="C:cytosol"/>
    <property type="evidence" value="ECO:0007669"/>
    <property type="project" value="TreeGrafter"/>
</dbReference>
<dbReference type="Proteomes" id="UP000286510">
    <property type="component" value="Unassembled WGS sequence"/>
</dbReference>
<gene>
    <name evidence="2" type="ORF">DYB26_015930</name>
</gene>
<dbReference type="PANTHER" id="PTHR24006:SF827">
    <property type="entry name" value="UBIQUITIN CARBOXYL-TERMINAL HYDROLASE 34"/>
    <property type="match status" value="1"/>
</dbReference>
<dbReference type="PROSITE" id="PS00973">
    <property type="entry name" value="USP_2"/>
    <property type="match status" value="1"/>
</dbReference>
<dbReference type="GO" id="GO:0005634">
    <property type="term" value="C:nucleus"/>
    <property type="evidence" value="ECO:0007669"/>
    <property type="project" value="TreeGrafter"/>
</dbReference>
<dbReference type="SUPFAM" id="SSF54001">
    <property type="entry name" value="Cysteine proteinases"/>
    <property type="match status" value="1"/>
</dbReference>
<evidence type="ECO:0000259" key="1">
    <source>
        <dbReference type="PROSITE" id="PS50235"/>
    </source>
</evidence>
<proteinExistence type="predicted"/>